<evidence type="ECO:0000259" key="4">
    <source>
        <dbReference type="Pfam" id="PF25888"/>
    </source>
</evidence>
<evidence type="ECO:0000256" key="1">
    <source>
        <dbReference type="ARBA" id="ARBA00093462"/>
    </source>
</evidence>
<evidence type="ECO:0000256" key="2">
    <source>
        <dbReference type="SAM" id="MobiDB-lite"/>
    </source>
</evidence>
<reference evidence="5 6" key="1">
    <citation type="submission" date="2017-08" db="EMBL/GenBank/DDBJ databases">
        <authorList>
            <person name="de Groot N.N."/>
        </authorList>
    </citation>
    <scope>NUCLEOTIDE SEQUENCE [LARGE SCALE GENOMIC DNA]</scope>
    <source>
        <strain evidence="5 6">JC228</strain>
    </source>
</reference>
<keyword evidence="5" id="KW-0347">Helicase</keyword>
<feature type="domain" description="Replicative helicase loading/DNA remodeling protein DnaB N-terminal winged helix" evidence="4">
    <location>
        <begin position="11"/>
        <end position="267"/>
    </location>
</feature>
<feature type="compositionally biased region" description="Polar residues" evidence="2">
    <location>
        <begin position="398"/>
        <end position="411"/>
    </location>
</feature>
<protein>
    <submittedName>
        <fullName evidence="5">Replicative DNA helicase loader DnaB</fullName>
    </submittedName>
</protein>
<keyword evidence="6" id="KW-1185">Reference proteome</keyword>
<keyword evidence="5" id="KW-0547">Nucleotide-binding</keyword>
<proteinExistence type="inferred from homology"/>
<evidence type="ECO:0000313" key="6">
    <source>
        <dbReference type="Proteomes" id="UP000219546"/>
    </source>
</evidence>
<dbReference type="InterPro" id="IPR058660">
    <property type="entry name" value="WHD_DnaB"/>
</dbReference>
<feature type="region of interest" description="Disordered" evidence="2">
    <location>
        <begin position="398"/>
        <end position="421"/>
    </location>
</feature>
<name>A0A285CV59_9BACI</name>
<keyword evidence="5" id="KW-0378">Hydrolase</keyword>
<dbReference type="Pfam" id="PF25888">
    <property type="entry name" value="WHD_DnaB"/>
    <property type="match status" value="1"/>
</dbReference>
<comment type="similarity">
    <text evidence="1">Belongs to the DnaB/DnaD family.</text>
</comment>
<dbReference type="GO" id="GO:0004386">
    <property type="term" value="F:helicase activity"/>
    <property type="evidence" value="ECO:0007669"/>
    <property type="project" value="UniProtKB-KW"/>
</dbReference>
<sequence length="459" mass="53353">MEARHWTELVPGDTYQIQSAGLIQPYFQKVTALLYQPLIGSAAISLYTTLWSELEENRTYSKQNHHHFLMAVLNIPLREIYQARLKLEGIGLLRTFRSKHTEGSSYVYELQSPLSPHAFFQDSMLSYFLFRKLGEHHFNRLKNYFRIDSFVDSSSFDEMTRSFHEVFASSPARAFPVQTLDDQEQWVDIVDGTAPIVKLENFSLDLFYGGLSDTFIKIDSITPKVEETVLKLAYVYSLSPLDMQKIILEAVDDDQEINLDELRNAAKSWYELKKGKHLPELVERVNQPKPPQKPEKKETKEEKLIRYLSSVSPKQLLTDLAHGHEPSKTDLALVESLIVDQGLEPGVINVLLYNVMLKQDMRLTKSYVQTIAGHWARKNIKTVEEAFAFAKQEHQKVQVKSKSPYRNQSQKKSGRKEVVPEWFEEERNRRNEVATSASIFEDFDFELERKRLEEELRKK</sequence>
<dbReference type="AlphaFoldDB" id="A0A285CV59"/>
<accession>A0A285CV59</accession>
<dbReference type="EMBL" id="OAOP01000005">
    <property type="protein sequence ID" value="SNX71450.1"/>
    <property type="molecule type" value="Genomic_DNA"/>
</dbReference>
<evidence type="ECO:0000259" key="3">
    <source>
        <dbReference type="Pfam" id="PF07261"/>
    </source>
</evidence>
<dbReference type="InterPro" id="IPR006343">
    <property type="entry name" value="DnaB/C_C"/>
</dbReference>
<organism evidence="5 6">
    <name type="scientific">Bacillus oleivorans</name>
    <dbReference type="NCBI Taxonomy" id="1448271"/>
    <lineage>
        <taxon>Bacteria</taxon>
        <taxon>Bacillati</taxon>
        <taxon>Bacillota</taxon>
        <taxon>Bacilli</taxon>
        <taxon>Bacillales</taxon>
        <taxon>Bacillaceae</taxon>
        <taxon>Bacillus</taxon>
    </lineage>
</organism>
<feature type="domain" description="DnaB/C C-terminal" evidence="3">
    <location>
        <begin position="323"/>
        <end position="386"/>
    </location>
</feature>
<gene>
    <name evidence="5" type="ORF">SAMN05877753_105212</name>
</gene>
<dbReference type="Gene3D" id="1.10.10.630">
    <property type="entry name" value="DnaD domain-like"/>
    <property type="match status" value="1"/>
</dbReference>
<dbReference type="Proteomes" id="UP000219546">
    <property type="component" value="Unassembled WGS sequence"/>
</dbReference>
<keyword evidence="5" id="KW-0067">ATP-binding</keyword>
<dbReference type="Pfam" id="PF07261">
    <property type="entry name" value="DnaB_2"/>
    <property type="match status" value="1"/>
</dbReference>
<dbReference type="RefSeq" id="WP_179714272.1">
    <property type="nucleotide sequence ID" value="NZ_JBEPMQ010000004.1"/>
</dbReference>
<evidence type="ECO:0000313" key="5">
    <source>
        <dbReference type="EMBL" id="SNX71450.1"/>
    </source>
</evidence>
<dbReference type="InterPro" id="IPR034829">
    <property type="entry name" value="DnaD-like_sf"/>
</dbReference>